<dbReference type="RefSeq" id="WP_093286411.1">
    <property type="nucleotide sequence ID" value="NZ_FOFS01000009.1"/>
</dbReference>
<dbReference type="InterPro" id="IPR027463">
    <property type="entry name" value="AcrB_DN_DC_subdom"/>
</dbReference>
<accession>A0A1H9HW99</accession>
<dbReference type="InterPro" id="IPR001036">
    <property type="entry name" value="Acrflvin-R"/>
</dbReference>
<feature type="transmembrane region" description="Helical" evidence="9">
    <location>
        <begin position="336"/>
        <end position="353"/>
    </location>
</feature>
<evidence type="ECO:0000256" key="9">
    <source>
        <dbReference type="SAM" id="Phobius"/>
    </source>
</evidence>
<feature type="transmembrane region" description="Helical" evidence="9">
    <location>
        <begin position="906"/>
        <end position="924"/>
    </location>
</feature>
<gene>
    <name evidence="10" type="ORF">SAMN04488038_10959</name>
</gene>
<sequence length="1088" mass="116295">MSFSAIFIRRPVATTLLTLGVALAGLAAFTRLPVAALPQVDFPTIAVTANMAGASPETMAATVATPLERHLGTIADVTEMSSQSSLGSTRITLQFDLSRDIDGAARDVQAAINAARVDLPVALKSNPTYRKMNPADMPILILALTSPTLSRAQIYDAASTVVQQRLSQVSGVGQVDVSGASAPAVRVELNPEALFKYGIGLEDVRSALSAANANSPKGAVEGGGLRWQIYTNDRTRRAADYQDLLIAYRKGVAVRLTDVAEIRDSVENVRNEGLYNGRPAVLVLITKQPGANVIATIDQLKALLPQLQAALPASVQVSLVRDSSLSIRRSLHEVEVSLLVSVLLVVLVVFLFLRDWRATLIPSVAVPVSLLGTFGVMLLLGYSLNNLSLMALTIATGFVVDDAVVVLENISRHLEAGKTRLEAALQGAREIGFTVLSMSLSLVAVFLPILLMSGMVGRLFREFAVVLAVAVLVSLLVSLVTTPMMCARLLKPRTETHEPRNRWGARLYAGMLDGYRRSLGWALDNAGLTALMLLLTVLLNIWLFIVSPKGFFPSEDNGSMMGNIRGDQSISFQAMRDKLQAFAAIVKADPAVQAFVAFTGGRSTNSGTMFITLKPLSERKEDISSVIARLRQQAAQVPGARLFFMPEQTLRVGGRQANSTYQYTLQADDTALLREWTPKLVEALQDDPVLLDVNSDQQDAGLQTQVQVDRLTAARLGLNARQIDNTLYDAFGQRTVSTIYDSTNQYSVVMELAPRFLQSPETLKQLWVSVSGAAASGTQSSNAASSTYSSGGSSASGSDAVLNAKNVSTGNTRGASTGSPVSGTQETMVPLSAFATLVPGSAPLAVNHQGQFAASTLSFDLAPKRTLAEAEATIRAAMLRLHVPASIHGGFAGTARTAQDSSGNTPLLILAALAAVYVVLGMLYESYVHPLTILSTLPSAGVGALLALLICGKAFTLIALIGIILLIGIVKKNAIMMIDFALEAERSQGLSPREAIYQACLLRFRPIMMTTLAAMFGALPLALATGMGAELRRPLGIAIVGGLLLSQALTLYTTPVIYLYLDRFRHWSRRRWQRRFGPPPGGSLELQA</sequence>
<dbReference type="Proteomes" id="UP000199233">
    <property type="component" value="Unassembled WGS sequence"/>
</dbReference>
<keyword evidence="2" id="KW-0813">Transport</keyword>
<evidence type="ECO:0000256" key="7">
    <source>
        <dbReference type="ARBA" id="ARBA00023136"/>
    </source>
</evidence>
<feature type="transmembrane region" description="Helical" evidence="9">
    <location>
        <begin position="1035"/>
        <end position="1061"/>
    </location>
</feature>
<dbReference type="SUPFAM" id="SSF82866">
    <property type="entry name" value="Multidrug efflux transporter AcrB transmembrane domain"/>
    <property type="match status" value="2"/>
</dbReference>
<dbReference type="Gene3D" id="3.30.2090.10">
    <property type="entry name" value="Multidrug efflux transporter AcrB TolC docking domain, DN and DC subdomains"/>
    <property type="match status" value="2"/>
</dbReference>
<organism evidence="10 11">
    <name type="scientific">Solimonas aquatica</name>
    <dbReference type="NCBI Taxonomy" id="489703"/>
    <lineage>
        <taxon>Bacteria</taxon>
        <taxon>Pseudomonadati</taxon>
        <taxon>Pseudomonadota</taxon>
        <taxon>Gammaproteobacteria</taxon>
        <taxon>Nevskiales</taxon>
        <taxon>Nevskiaceae</taxon>
        <taxon>Solimonas</taxon>
    </lineage>
</organism>
<dbReference type="Gene3D" id="1.20.1640.10">
    <property type="entry name" value="Multidrug efflux transporter AcrB transmembrane domain"/>
    <property type="match status" value="3"/>
</dbReference>
<keyword evidence="7 9" id="KW-0472">Membrane</keyword>
<evidence type="ECO:0000256" key="6">
    <source>
        <dbReference type="ARBA" id="ARBA00022989"/>
    </source>
</evidence>
<feature type="transmembrane region" description="Helical" evidence="9">
    <location>
        <begin position="1007"/>
        <end position="1029"/>
    </location>
</feature>
<proteinExistence type="predicted"/>
<feature type="transmembrane region" description="Helical" evidence="9">
    <location>
        <begin position="431"/>
        <end position="451"/>
    </location>
</feature>
<dbReference type="AlphaFoldDB" id="A0A1H9HW99"/>
<dbReference type="Gene3D" id="3.30.70.1320">
    <property type="entry name" value="Multidrug efflux transporter AcrB pore domain like"/>
    <property type="match status" value="1"/>
</dbReference>
<dbReference type="Gene3D" id="3.30.70.1430">
    <property type="entry name" value="Multidrug efflux transporter AcrB pore domain"/>
    <property type="match status" value="2"/>
</dbReference>
<keyword evidence="11" id="KW-1185">Reference proteome</keyword>
<dbReference type="FunFam" id="1.20.1640.10:FF:000001">
    <property type="entry name" value="Efflux pump membrane transporter"/>
    <property type="match status" value="1"/>
</dbReference>
<keyword evidence="3" id="KW-1003">Cell membrane</keyword>
<feature type="transmembrane region" description="Helical" evidence="9">
    <location>
        <begin position="944"/>
        <end position="970"/>
    </location>
</feature>
<feature type="transmembrane region" description="Helical" evidence="9">
    <location>
        <begin position="463"/>
        <end position="485"/>
    </location>
</feature>
<evidence type="ECO:0000313" key="10">
    <source>
        <dbReference type="EMBL" id="SEQ66594.1"/>
    </source>
</evidence>
<dbReference type="EMBL" id="FOFS01000009">
    <property type="protein sequence ID" value="SEQ66594.1"/>
    <property type="molecule type" value="Genomic_DNA"/>
</dbReference>
<dbReference type="PRINTS" id="PR00702">
    <property type="entry name" value="ACRIFLAVINRP"/>
</dbReference>
<dbReference type="GO" id="GO:0042910">
    <property type="term" value="F:xenobiotic transmembrane transporter activity"/>
    <property type="evidence" value="ECO:0007669"/>
    <property type="project" value="TreeGrafter"/>
</dbReference>
<feature type="transmembrane region" description="Helical" evidence="9">
    <location>
        <begin position="360"/>
        <end position="382"/>
    </location>
</feature>
<dbReference type="SUPFAM" id="SSF82714">
    <property type="entry name" value="Multidrug efflux transporter AcrB TolC docking domain, DN and DC subdomains"/>
    <property type="match status" value="2"/>
</dbReference>
<dbReference type="Pfam" id="PF00873">
    <property type="entry name" value="ACR_tran"/>
    <property type="match status" value="1"/>
</dbReference>
<evidence type="ECO:0000256" key="8">
    <source>
        <dbReference type="SAM" id="MobiDB-lite"/>
    </source>
</evidence>
<keyword evidence="5 9" id="KW-0812">Transmembrane</keyword>
<reference evidence="10 11" key="1">
    <citation type="submission" date="2016-10" db="EMBL/GenBank/DDBJ databases">
        <authorList>
            <person name="de Groot N.N."/>
        </authorList>
    </citation>
    <scope>NUCLEOTIDE SEQUENCE [LARGE SCALE GENOMIC DNA]</scope>
    <source>
        <strain evidence="10 11">DSM 25927</strain>
    </source>
</reference>
<evidence type="ECO:0000256" key="5">
    <source>
        <dbReference type="ARBA" id="ARBA00022692"/>
    </source>
</evidence>
<evidence type="ECO:0000256" key="4">
    <source>
        <dbReference type="ARBA" id="ARBA00022519"/>
    </source>
</evidence>
<dbReference type="PANTHER" id="PTHR32063">
    <property type="match status" value="1"/>
</dbReference>
<dbReference type="STRING" id="489703.SAMN04488038_10959"/>
<evidence type="ECO:0000256" key="3">
    <source>
        <dbReference type="ARBA" id="ARBA00022475"/>
    </source>
</evidence>
<dbReference type="GO" id="GO:0005886">
    <property type="term" value="C:plasma membrane"/>
    <property type="evidence" value="ECO:0007669"/>
    <property type="project" value="UniProtKB-SubCell"/>
</dbReference>
<dbReference type="OrthoDB" id="9759330at2"/>
<evidence type="ECO:0000256" key="2">
    <source>
        <dbReference type="ARBA" id="ARBA00022448"/>
    </source>
</evidence>
<evidence type="ECO:0000313" key="11">
    <source>
        <dbReference type="Proteomes" id="UP000199233"/>
    </source>
</evidence>
<dbReference type="Gene3D" id="3.30.70.1440">
    <property type="entry name" value="Multidrug efflux transporter AcrB pore domain"/>
    <property type="match status" value="1"/>
</dbReference>
<dbReference type="PANTHER" id="PTHR32063:SF34">
    <property type="entry name" value="MULTIDRUG RESISTANCE PROTEIN MDTC"/>
    <property type="match status" value="1"/>
</dbReference>
<keyword evidence="4" id="KW-0997">Cell inner membrane</keyword>
<feature type="region of interest" description="Disordered" evidence="8">
    <location>
        <begin position="777"/>
        <end position="797"/>
    </location>
</feature>
<feature type="compositionally biased region" description="Low complexity" evidence="8">
    <location>
        <begin position="780"/>
        <end position="797"/>
    </location>
</feature>
<dbReference type="SUPFAM" id="SSF82693">
    <property type="entry name" value="Multidrug efflux transporter AcrB pore domain, PN1, PN2, PC1 and PC2 subdomains"/>
    <property type="match status" value="4"/>
</dbReference>
<keyword evidence="6 9" id="KW-1133">Transmembrane helix</keyword>
<name>A0A1H9HW99_9GAMM</name>
<comment type="subcellular location">
    <subcellularLocation>
        <location evidence="1">Cell inner membrane</location>
        <topology evidence="1">Multi-pass membrane protein</topology>
    </subcellularLocation>
</comment>
<evidence type="ECO:0000256" key="1">
    <source>
        <dbReference type="ARBA" id="ARBA00004429"/>
    </source>
</evidence>
<feature type="transmembrane region" description="Helical" evidence="9">
    <location>
        <begin position="526"/>
        <end position="545"/>
    </location>
</feature>
<dbReference type="FunFam" id="3.30.70.1430:FF:000001">
    <property type="entry name" value="Efflux pump membrane transporter"/>
    <property type="match status" value="1"/>
</dbReference>
<protein>
    <submittedName>
        <fullName evidence="10">Multidrug efflux pump</fullName>
    </submittedName>
</protein>